<gene>
    <name evidence="1" type="ORF">BP422_27290</name>
</gene>
<dbReference type="EMBL" id="CP018145">
    <property type="protein sequence ID" value="ASJ56899.1"/>
    <property type="molecule type" value="Genomic_DNA"/>
</dbReference>
<proteinExistence type="predicted"/>
<reference evidence="1 2" key="1">
    <citation type="submission" date="2016-11" db="EMBL/GenBank/DDBJ databases">
        <authorList>
            <person name="Jaros S."/>
            <person name="Januszkiewicz K."/>
            <person name="Wedrychowicz H."/>
        </authorList>
    </citation>
    <scope>NUCLEOTIDE SEQUENCE [LARGE SCALE GENOMIC DNA]</scope>
    <source>
        <strain evidence="1 2">NF2</strain>
    </source>
</reference>
<dbReference type="AlphaFoldDB" id="A0A220MQB9"/>
<sequence length="146" mass="16797">MIIEFSFQFSPPLTEEIVSIHLKKTLSHQLNCMDHANPNRFQKNRSTIPVYRAWTVGKQMIAFAFFPDFRNFSSGFMESSKSSTHFLGNLLKEGYWVFAGGHLALFQKTGIYQNGVPADEKSREPGSTPHPRLIHASCYWYFSHFS</sequence>
<evidence type="ECO:0000313" key="1">
    <source>
        <dbReference type="EMBL" id="ASJ56899.1"/>
    </source>
</evidence>
<organism evidence="1 2">
    <name type="scientific">Brevibacillus formosus</name>
    <dbReference type="NCBI Taxonomy" id="54913"/>
    <lineage>
        <taxon>Bacteria</taxon>
        <taxon>Bacillati</taxon>
        <taxon>Bacillota</taxon>
        <taxon>Bacilli</taxon>
        <taxon>Bacillales</taxon>
        <taxon>Paenibacillaceae</taxon>
        <taxon>Brevibacillus</taxon>
    </lineage>
</organism>
<protein>
    <submittedName>
        <fullName evidence="1">Uncharacterized protein</fullName>
    </submittedName>
</protein>
<evidence type="ECO:0000313" key="2">
    <source>
        <dbReference type="Proteomes" id="UP000197781"/>
    </source>
</evidence>
<dbReference type="KEGG" id="bfm:BP422_27290"/>
<dbReference type="RefSeq" id="WP_088910377.1">
    <property type="nucleotide sequence ID" value="NZ_CP018145.1"/>
</dbReference>
<accession>A0A220MQB9</accession>
<dbReference type="Proteomes" id="UP000197781">
    <property type="component" value="Chromosome"/>
</dbReference>
<name>A0A220MQB9_9BACL</name>